<accession>A0A8C4SM19</accession>
<feature type="domain" description="RanBP2-type" evidence="32">
    <location>
        <begin position="1579"/>
        <end position="1608"/>
    </location>
</feature>
<dbReference type="GO" id="GO:0006607">
    <property type="term" value="P:NLS-bearing protein import into nucleus"/>
    <property type="evidence" value="ECO:0007669"/>
    <property type="project" value="TreeGrafter"/>
</dbReference>
<keyword evidence="13" id="KW-0509">mRNA transport</keyword>
<evidence type="ECO:0000259" key="31">
    <source>
        <dbReference type="PROSITE" id="PS50196"/>
    </source>
</evidence>
<evidence type="ECO:0000256" key="18">
    <source>
        <dbReference type="ARBA" id="ARBA00022990"/>
    </source>
</evidence>
<dbReference type="GeneTree" id="ENSGT00940000154389"/>
<dbReference type="InterPro" id="IPR022011">
    <property type="entry name" value="IR1-M"/>
</dbReference>
<keyword evidence="12" id="KW-0833">Ubl conjugation pathway</keyword>
<reference evidence="33" key="1">
    <citation type="submission" date="2021-06" db="EMBL/GenBank/DDBJ databases">
        <authorList>
            <consortium name="Wellcome Sanger Institute Data Sharing"/>
        </authorList>
    </citation>
    <scope>NUCLEOTIDE SEQUENCE [LARGE SCALE GENOMIC DNA]</scope>
</reference>
<dbReference type="GO" id="GO:0051168">
    <property type="term" value="P:nuclear export"/>
    <property type="evidence" value="ECO:0007669"/>
    <property type="project" value="UniProtKB-ARBA"/>
</dbReference>
<dbReference type="Pfam" id="PF00638">
    <property type="entry name" value="Ran_BP1"/>
    <property type="match status" value="4"/>
</dbReference>
<dbReference type="SUPFAM" id="SSF90209">
    <property type="entry name" value="Ran binding protein zinc finger-like"/>
    <property type="match status" value="2"/>
</dbReference>
<dbReference type="Proteomes" id="UP000694620">
    <property type="component" value="Chromosome 4"/>
</dbReference>
<dbReference type="Pfam" id="PF00160">
    <property type="entry name" value="Pro_isomerase"/>
    <property type="match status" value="1"/>
</dbReference>
<evidence type="ECO:0000256" key="6">
    <source>
        <dbReference type="ARBA" id="ARBA00022499"/>
    </source>
</evidence>
<dbReference type="GO" id="GO:0005737">
    <property type="term" value="C:cytoplasm"/>
    <property type="evidence" value="ECO:0007669"/>
    <property type="project" value="TreeGrafter"/>
</dbReference>
<evidence type="ECO:0000256" key="9">
    <source>
        <dbReference type="ARBA" id="ARBA00022723"/>
    </source>
</evidence>
<evidence type="ECO:0000256" key="24">
    <source>
        <dbReference type="ARBA" id="ARBA00070141"/>
    </source>
</evidence>
<dbReference type="RefSeq" id="XP_028656734.1">
    <property type="nucleotide sequence ID" value="XM_028800901.2"/>
</dbReference>
<dbReference type="SMART" id="SM00028">
    <property type="entry name" value="TPR"/>
    <property type="match status" value="1"/>
</dbReference>
<keyword evidence="14" id="KW-0862">Zinc</keyword>
<keyword evidence="5" id="KW-0488">Methylation</keyword>
<keyword evidence="21" id="KW-1015">Disulfide bond</keyword>
<feature type="region of interest" description="Disordered" evidence="29">
    <location>
        <begin position="968"/>
        <end position="987"/>
    </location>
</feature>
<dbReference type="Gene3D" id="4.10.1060.10">
    <property type="entry name" value="Zinc finger, RanBP2-type"/>
    <property type="match status" value="3"/>
</dbReference>
<dbReference type="PROSITE" id="PS50005">
    <property type="entry name" value="TPR"/>
    <property type="match status" value="1"/>
</dbReference>
<dbReference type="FunFam" id="2.40.100.10:FF:000020">
    <property type="entry name" value="E3 SUMO-protein ligase RanBP2"/>
    <property type="match status" value="1"/>
</dbReference>
<feature type="compositionally biased region" description="Polar residues" evidence="29">
    <location>
        <begin position="2254"/>
        <end position="2263"/>
    </location>
</feature>
<dbReference type="GeneID" id="114650950"/>
<keyword evidence="19" id="KW-0811">Translocation</keyword>
<evidence type="ECO:0000256" key="26">
    <source>
        <dbReference type="PROSITE-ProRule" id="PRU00322"/>
    </source>
</evidence>
<evidence type="ECO:0000256" key="10">
    <source>
        <dbReference type="ARBA" id="ARBA00022737"/>
    </source>
</evidence>
<dbReference type="CDD" id="cd13177">
    <property type="entry name" value="RanBD2_RanBP2-like"/>
    <property type="match status" value="1"/>
</dbReference>
<dbReference type="InterPro" id="IPR001876">
    <property type="entry name" value="Znf_RanBP2"/>
</dbReference>
<evidence type="ECO:0000256" key="15">
    <source>
        <dbReference type="ARBA" id="ARBA00022843"/>
    </source>
</evidence>
<organism evidence="33 34">
    <name type="scientific">Erpetoichthys calabaricus</name>
    <name type="common">Rope fish</name>
    <name type="synonym">Calamoichthys calabaricus</name>
    <dbReference type="NCBI Taxonomy" id="27687"/>
    <lineage>
        <taxon>Eukaryota</taxon>
        <taxon>Metazoa</taxon>
        <taxon>Chordata</taxon>
        <taxon>Craniata</taxon>
        <taxon>Vertebrata</taxon>
        <taxon>Euteleostomi</taxon>
        <taxon>Actinopterygii</taxon>
        <taxon>Polypteriformes</taxon>
        <taxon>Polypteridae</taxon>
        <taxon>Erpetoichthys</taxon>
    </lineage>
</organism>
<dbReference type="PROSITE" id="PS50199">
    <property type="entry name" value="ZF_RANBP2_2"/>
    <property type="match status" value="4"/>
</dbReference>
<evidence type="ECO:0000256" key="20">
    <source>
        <dbReference type="ARBA" id="ARBA00023136"/>
    </source>
</evidence>
<keyword evidence="20" id="KW-0472">Membrane</keyword>
<feature type="domain" description="RanBP2-type" evidence="32">
    <location>
        <begin position="1341"/>
        <end position="1370"/>
    </location>
</feature>
<feature type="compositionally biased region" description="Polar residues" evidence="29">
    <location>
        <begin position="971"/>
        <end position="980"/>
    </location>
</feature>
<dbReference type="PROSITE" id="PS50196">
    <property type="entry name" value="RANBD1"/>
    <property type="match status" value="4"/>
</dbReference>
<keyword evidence="16" id="KW-0694">RNA-binding</keyword>
<comment type="similarity">
    <text evidence="23">Belongs to the RanBP2 E3 ligase family.</text>
</comment>
<keyword evidence="4" id="KW-0813">Transport</keyword>
<keyword evidence="18" id="KW-0007">Acetylation</keyword>
<dbReference type="GO" id="GO:0031965">
    <property type="term" value="C:nuclear membrane"/>
    <property type="evidence" value="ECO:0007669"/>
    <property type="project" value="UniProtKB-SubCell"/>
</dbReference>
<keyword evidence="34" id="KW-1185">Reference proteome</keyword>
<dbReference type="GO" id="GO:0005096">
    <property type="term" value="F:GTPase activator activity"/>
    <property type="evidence" value="ECO:0007669"/>
    <property type="project" value="TreeGrafter"/>
</dbReference>
<feature type="region of interest" description="Disordered" evidence="29">
    <location>
        <begin position="2279"/>
        <end position="2309"/>
    </location>
</feature>
<dbReference type="InterPro" id="IPR019734">
    <property type="entry name" value="TPR_rpt"/>
</dbReference>
<feature type="compositionally biased region" description="Polar residues" evidence="29">
    <location>
        <begin position="785"/>
        <end position="800"/>
    </location>
</feature>
<feature type="domain" description="RanBP2-type" evidence="32">
    <location>
        <begin position="1504"/>
        <end position="1533"/>
    </location>
</feature>
<dbReference type="Gene3D" id="2.40.100.10">
    <property type="entry name" value="Cyclophilin-like"/>
    <property type="match status" value="1"/>
</dbReference>
<dbReference type="FunFam" id="2.30.29.30:FF:000018">
    <property type="entry name" value="E3 SUMO-protein ligase RanBP2"/>
    <property type="match status" value="4"/>
</dbReference>
<keyword evidence="7" id="KW-0597">Phosphoprotein</keyword>
<reference evidence="33" key="3">
    <citation type="submission" date="2025-09" db="UniProtKB">
        <authorList>
            <consortium name="Ensembl"/>
        </authorList>
    </citation>
    <scope>IDENTIFICATION</scope>
</reference>
<comment type="subcellular location">
    <subcellularLocation>
        <location evidence="1">Nucleus membrane</location>
    </subcellularLocation>
    <subcellularLocation>
        <location evidence="2">Nucleus</location>
        <location evidence="2">Nuclear pore complex</location>
    </subcellularLocation>
</comment>
<feature type="compositionally biased region" description="Basic and acidic residues" evidence="29">
    <location>
        <begin position="1147"/>
        <end position="1161"/>
    </location>
</feature>
<dbReference type="InterPro" id="IPR045255">
    <property type="entry name" value="RanBP1-like"/>
</dbReference>
<dbReference type="SMART" id="SM00547">
    <property type="entry name" value="ZnF_RBZ"/>
    <property type="match status" value="3"/>
</dbReference>
<dbReference type="InterPro" id="IPR002130">
    <property type="entry name" value="Cyclophilin-type_PPIase_dom"/>
</dbReference>
<evidence type="ECO:0000256" key="1">
    <source>
        <dbReference type="ARBA" id="ARBA00004126"/>
    </source>
</evidence>
<feature type="compositionally biased region" description="Acidic residues" evidence="29">
    <location>
        <begin position="2667"/>
        <end position="2680"/>
    </location>
</feature>
<dbReference type="GO" id="GO:0008270">
    <property type="term" value="F:zinc ion binding"/>
    <property type="evidence" value="ECO:0007669"/>
    <property type="project" value="UniProtKB-KW"/>
</dbReference>
<evidence type="ECO:0000256" key="7">
    <source>
        <dbReference type="ARBA" id="ARBA00022553"/>
    </source>
</evidence>
<evidence type="ECO:0000256" key="25">
    <source>
        <dbReference type="ARBA" id="ARBA00081161"/>
    </source>
</evidence>
<evidence type="ECO:0000259" key="32">
    <source>
        <dbReference type="PROSITE" id="PS50199"/>
    </source>
</evidence>
<dbReference type="PRINTS" id="PR00153">
    <property type="entry name" value="CSAPPISMRASE"/>
</dbReference>
<evidence type="ECO:0000313" key="33">
    <source>
        <dbReference type="Ensembl" id="ENSECRP00000019131.1"/>
    </source>
</evidence>
<feature type="repeat" description="TPR" evidence="27">
    <location>
        <begin position="60"/>
        <end position="93"/>
    </location>
</feature>
<dbReference type="PROSITE" id="PS01358">
    <property type="entry name" value="ZF_RANBP2_1"/>
    <property type="match status" value="4"/>
</dbReference>
<feature type="coiled-coil region" evidence="28">
    <location>
        <begin position="814"/>
        <end position="841"/>
    </location>
</feature>
<sequence>MRRSKADVDRYIASVQGVSPSPKAKSLKGFLFAKLYFEAKEYELAKRHVSAYLAVQDRDPKAHKFLGHLYEIEENVEKAIGCYKRSVELNPAQKELVLKIAELLCNKCEQDGRVEFWLERAAKLFPGNPVIYNLRAKLLGAKGQTGLNELFDLLQSELHARPADVHVNIKLVELYRSDQRLEEAIRHCRSVEQKGFLLHSLSWYSCVTDTLQDYINGYGKGLPKSIIKEHLLAYCNVVRLSLSAKNLQECKTALQRFDYAMANAKSFVSDPADDLSVAFTEMRGHLYLHAGTLLLKMAQQSELQWREVTDLATLCYLVAYQISRPKTKPIKSDEPSQKLMEWFACDRQSQSGHMLLNLGQDKQSYFKEVVEAFGNKNGPKALFETLFGSFFPPDTSFIANDDIQNIGVQAPDFGELSRCDIGSVSMYDGNLQHLTWLGLQWTLMSKTAMYRNWLKELFPRLPQETSKLETNAPESICLLDLEVFLCGVVFTCHAQLEMSSKFRYSPLSPEPRCCPFPLMKLLCTDQQRSWWDAVYSLIHKKALPGMAVKLRLVIQLEMSTLRAGEKHGLQPALIIKWAKHLQETGFGLHSFYDQRDYIGRSVHYWMMTLPLLEQIKGKRSIPEPVNPLFMHFRSKDIKEADVADYEEQAQIAFATLCDVEGKMDDAIAAVETIKSVRSYYFLALIYQRKAEEIGNRDDDDDDECLPVFLQRSRSYLSKILQECSTNPGEIEKLPVCIEGIGQKLQDVNQLLQEFGEMADTEDEMAMENVIRSPSHTSEYEITARMKSSTPSPTKNISATLKSPKFSPQTPPHWAEDQKSLLQMLCQQVEALKNEVHDLKHNTSGTTISPRPRIYSESYSQDGMADGFTSAQSFHGAPLTVATTGPSVYYNQSPAYSSQYLLRTAANVTPNKAAVYGINRLNPQQHMYAYQPPTHTPPLQTSSSCMYTQEAYGTSLRSNNPTNILSPYSDHSVPQASTNPQLPEPGYFTKPPTVAPVTKPSDAKIADLGKINFGQQIPSETPKAGGFGTPSVSQSASSATFKFNSNFKSNDGDFTFTSPQIRNTSESLLELLTSEMPSKSEVHVTPKATSKDSVSGQGNLFSFGNKQVSDYSFCDLAQNTSNIFGKSDQVFSFKDANKSTFPVSGTELEEKCPESDHEISRTEEEEDGPHFEPIVPLPDKVDVKTGEEDEEEMFCTRAKLFRFETEVKEWKERGIGNIKILRHRTSQKVRILMRREQVLKICANHYIMPDMTLKPNAGSDKSWVWHAIDYADEMPKSEQLAIRFKSAEDAALFKEKFEEAQKCPSKSASQHEIKSVKESPQKSTVIQPFVKERGFGAQFAKKEGDWDCDVCCVRNGPTAVCCVACQSPNPQAKSQPSSSGAETVKSTVSSSGSFGFNFGVGKVGGKSGNLSGFTAHNIPSCFTFGTSSNTISVQPEGFGVQFKNTDQWVCTTCAQGNEATSDCCCSCRNPNPKNKGSMAAPAPFVVGIEKSAPPVFAGFGDRYFKDGQWDCTTCLTRNEAVASSCVSCLSPNLNKPAKETFGPSPFEKGVAPNLNKTSKVPFEGNKVSAQSNLAALFGKKEGQWECSTCLVVNEATSSACVACQTPNPKAGDGKSATPSANTLAFGSSPISGTGFKANFGGGSIVNSGFKFGISDKSVPSSLKFEAPFFQSGSTPKSTPFTFNMPFETTGNFKFGTEEPAKEAESHPPPFGSASLFLKNFAEQQQEKEKAAGFSTGESVTTDQREIEDNPLFAGKANTLTFADLAKSSGSGFQFGEKDPNFKGFSGAGEQLFRSVKPDKLDTSVEQHDEDEMYNTEDNDDIQFDPVVQMPEKVDLVTGEEDEEVLYSQRVKLFRFDPETSQWKERGVGSLKLLKNRTNGRLRVLMRREQVLKVCANHWITTTMSLKSLSGSDRAWMWLASDFSDGDAKLEQLAAKFKTPELAEDFKVKFEDCQRLLLDIPLQTPHKLVDTGSSALIEKAERMKSDIKNLKNIFTEMTIKKEEDGKINISSESNTSGLIIKPHADSTGPTLEWDNYDLRDDALDDSAATSVYASPIASSPARKSLFRFGESTTGFNFSFQPILSPSKSPVKLNHSGVSVGTDEDSEIHQEEDTQNFEPVIPLPDLVETSTGEENEQVVFIHRAKLYRYDKELAQWKERGIGDLKILQDYDTKQVRVIMRRDQVLKLCANHWVTADMKLEPMKGTERAWVWSALDFSESDGKVEQLAVRFKQQEVANSFKEIFDEAKTAQEKDSLITPMSSRTPTPRESPCGRAAVAVLEETTRERTDLPPPVFPSLVSPPNSDKTSSPDSAAKAVVSPPKFVFGSESLNNIFKSTFTFASAPSKQLFGFSFTPSKDQGDGTSTPLKMSGDAKVCSRPFSSPAKNVVASASGDPGSTFKIPEKKTDPIKPVALSWDDVQIVFVRTPTAAQRALAESLLLPPTFFCYKNEPGYVSDEEDDDEDYLTAVRKLNGKLYSDDVKAKQGQDSQSVKPISENEQDSDCVIVWEKKPTPEEKAKATSLQLPPTFFCGVSSDTDGEKDESDYESEVSKVKQSKELCSSVTQISSRSDLSHAISHEPLSASFKTEGLQEKLLSSSDNKPIDLSTKKENEADSTMQGSTFIIGSAATCGFSFADLAKNASDFAFGVQDPNFSWANAGASVFGSSNINRNEEDEEVSDDEETSANDEIHFEPIVSLPEVDVKSGEEDEEILFKERAKLYRWDRDAAQWKERGVGDIKILYHPQKRYYRVLMRREQVLKVCANHIITNSMELKPLNTSTNALVWTTTDYADGEGKVEQLAAKFKTSELTEAFKRKFEECQAQLLHLDSAQMSRVMELSRESNPVVYFDITIEDKCIGRITMELFYHIVPKTAENFRVLCTGERNFGYKNSVFHRVIPDFVCQGGDITKQDGSGGNSIYGDSFEDENFEVKHTGPGLLSMANRGRDSNNSQFFITLKKAEHLDFKHVAFGFVKDGMEVVNEMAAFGTKDGKPVKKIVISDCGQINV</sequence>
<keyword evidence="27" id="KW-0802">TPR repeat</keyword>
<keyword evidence="19" id="KW-0906">Nuclear pore complex</keyword>
<evidence type="ECO:0000313" key="34">
    <source>
        <dbReference type="Proteomes" id="UP000694620"/>
    </source>
</evidence>
<feature type="domain" description="RanBD1" evidence="31">
    <location>
        <begin position="2113"/>
        <end position="2249"/>
    </location>
</feature>
<evidence type="ECO:0000256" key="29">
    <source>
        <dbReference type="SAM" id="MobiDB-lite"/>
    </source>
</evidence>
<keyword evidence="9" id="KW-0479">Metal-binding</keyword>
<dbReference type="FunFam" id="1.25.40.10:FF:000114">
    <property type="entry name" value="E3 SUMO-protein ligase RanBP2 isoform X1"/>
    <property type="match status" value="1"/>
</dbReference>
<feature type="domain" description="PPIase cyclophilin-type" evidence="30">
    <location>
        <begin position="2841"/>
        <end position="2997"/>
    </location>
</feature>
<dbReference type="SUPFAM" id="SSF48452">
    <property type="entry name" value="TPR-like"/>
    <property type="match status" value="1"/>
</dbReference>
<dbReference type="Pfam" id="PF00641">
    <property type="entry name" value="Zn_ribbon_RanBP"/>
    <property type="match status" value="3"/>
</dbReference>
<keyword evidence="17" id="KW-0653">Protein transport</keyword>
<evidence type="ECO:0000256" key="3">
    <source>
        <dbReference type="ARBA" id="ARBA00004718"/>
    </source>
</evidence>
<evidence type="ECO:0000256" key="8">
    <source>
        <dbReference type="ARBA" id="ARBA00022679"/>
    </source>
</evidence>
<dbReference type="Gene3D" id="1.25.40.10">
    <property type="entry name" value="Tetratricopeptide repeat domain"/>
    <property type="match status" value="1"/>
</dbReference>
<feature type="region of interest" description="Disordered" evidence="29">
    <location>
        <begin position="2250"/>
        <end position="2269"/>
    </location>
</feature>
<dbReference type="InterPro" id="IPR011990">
    <property type="entry name" value="TPR-like_helical_dom_sf"/>
</dbReference>
<evidence type="ECO:0000259" key="30">
    <source>
        <dbReference type="PROSITE" id="PS50072"/>
    </source>
</evidence>
<evidence type="ECO:0000256" key="14">
    <source>
        <dbReference type="ARBA" id="ARBA00022833"/>
    </source>
</evidence>
<keyword evidence="15" id="KW-0832">Ubl conjugation</keyword>
<gene>
    <name evidence="33" type="primary">RANBP2</name>
    <name evidence="33" type="synonym">ranbp2</name>
</gene>
<reference evidence="33" key="2">
    <citation type="submission" date="2025-08" db="UniProtKB">
        <authorList>
            <consortium name="Ensembl"/>
        </authorList>
    </citation>
    <scope>IDENTIFICATION</scope>
</reference>
<dbReference type="FunFam" id="4.10.1060.10:FF:000003">
    <property type="entry name" value="E3 SUMO-protein ligase RanBP2"/>
    <property type="match status" value="2"/>
</dbReference>
<evidence type="ECO:0000256" key="23">
    <source>
        <dbReference type="ARBA" id="ARBA00061164"/>
    </source>
</evidence>
<keyword evidence="8" id="KW-0808">Transferase</keyword>
<feature type="domain" description="RanBD1" evidence="31">
    <location>
        <begin position="2685"/>
        <end position="2820"/>
    </location>
</feature>
<dbReference type="InterPro" id="IPR029000">
    <property type="entry name" value="Cyclophilin-like_dom_sf"/>
</dbReference>
<evidence type="ECO:0000256" key="28">
    <source>
        <dbReference type="SAM" id="Coils"/>
    </source>
</evidence>
<dbReference type="GO" id="GO:0003723">
    <property type="term" value="F:RNA binding"/>
    <property type="evidence" value="ECO:0007669"/>
    <property type="project" value="UniProtKB-KW"/>
</dbReference>
<dbReference type="PANTHER" id="PTHR23138">
    <property type="entry name" value="RAN BINDING PROTEIN"/>
    <property type="match status" value="1"/>
</dbReference>
<dbReference type="SMART" id="SM00160">
    <property type="entry name" value="RanBD"/>
    <property type="match status" value="4"/>
</dbReference>
<dbReference type="InterPro" id="IPR011993">
    <property type="entry name" value="PH-like_dom_sf"/>
</dbReference>
<feature type="domain" description="RanBD1" evidence="31">
    <location>
        <begin position="1169"/>
        <end position="1305"/>
    </location>
</feature>
<keyword evidence="22" id="KW-0539">Nucleus</keyword>
<evidence type="ECO:0000256" key="22">
    <source>
        <dbReference type="ARBA" id="ARBA00023242"/>
    </source>
</evidence>
<feature type="region of interest" description="Disordered" evidence="29">
    <location>
        <begin position="1143"/>
        <end position="1177"/>
    </location>
</feature>
<evidence type="ECO:0000256" key="2">
    <source>
        <dbReference type="ARBA" id="ARBA00004567"/>
    </source>
</evidence>
<evidence type="ECO:0000256" key="12">
    <source>
        <dbReference type="ARBA" id="ARBA00022786"/>
    </source>
</evidence>
<evidence type="ECO:0000256" key="21">
    <source>
        <dbReference type="ARBA" id="ARBA00023157"/>
    </source>
</evidence>
<dbReference type="Pfam" id="PF12185">
    <property type="entry name" value="IR1-M"/>
    <property type="match status" value="2"/>
</dbReference>
<dbReference type="Gene3D" id="2.30.29.30">
    <property type="entry name" value="Pleckstrin-homology domain (PH domain)/Phosphotyrosine-binding domain (PTB)"/>
    <property type="match status" value="4"/>
</dbReference>
<keyword evidence="11 26" id="KW-0863">Zinc-finger</keyword>
<keyword evidence="6" id="KW-1017">Isopeptide bond</keyword>
<dbReference type="GO" id="GO:0005643">
    <property type="term" value="C:nuclear pore"/>
    <property type="evidence" value="ECO:0007669"/>
    <property type="project" value="UniProtKB-SubCell"/>
</dbReference>
<evidence type="ECO:0000256" key="5">
    <source>
        <dbReference type="ARBA" id="ARBA00022481"/>
    </source>
</evidence>
<evidence type="ECO:0000256" key="17">
    <source>
        <dbReference type="ARBA" id="ARBA00022927"/>
    </source>
</evidence>
<evidence type="ECO:0000256" key="16">
    <source>
        <dbReference type="ARBA" id="ARBA00022884"/>
    </source>
</evidence>
<dbReference type="PANTHER" id="PTHR23138:SF87">
    <property type="entry name" value="E3 SUMO-PROTEIN LIGASE RANBP2"/>
    <property type="match status" value="1"/>
</dbReference>
<dbReference type="SUPFAM" id="SSF50891">
    <property type="entry name" value="Cyclophilin-like"/>
    <property type="match status" value="1"/>
</dbReference>
<evidence type="ECO:0000256" key="27">
    <source>
        <dbReference type="PROSITE-ProRule" id="PRU00339"/>
    </source>
</evidence>
<feature type="region of interest" description="Disordered" evidence="29">
    <location>
        <begin position="2661"/>
        <end position="2680"/>
    </location>
</feature>
<dbReference type="SUPFAM" id="SSF50729">
    <property type="entry name" value="PH domain-like"/>
    <property type="match status" value="4"/>
</dbReference>
<evidence type="ECO:0000256" key="4">
    <source>
        <dbReference type="ARBA" id="ARBA00022448"/>
    </source>
</evidence>
<dbReference type="PROSITE" id="PS00170">
    <property type="entry name" value="CSA_PPIASE_1"/>
    <property type="match status" value="1"/>
</dbReference>
<feature type="domain" description="RanBP2-type" evidence="32">
    <location>
        <begin position="1443"/>
        <end position="1472"/>
    </location>
</feature>
<keyword evidence="10" id="KW-0677">Repeat</keyword>
<name>A0A8C4SM19_ERPCA</name>
<dbReference type="InterPro" id="IPR000156">
    <property type="entry name" value="Ran_bind_dom"/>
</dbReference>
<evidence type="ECO:0000256" key="11">
    <source>
        <dbReference type="ARBA" id="ARBA00022771"/>
    </source>
</evidence>
<keyword evidence="28" id="KW-0175">Coiled coil</keyword>
<comment type="pathway">
    <text evidence="3">Protein modification; protein sumoylation.</text>
</comment>
<feature type="domain" description="RanBD1" evidence="31">
    <location>
        <begin position="1821"/>
        <end position="1957"/>
    </location>
</feature>
<dbReference type="InterPro" id="IPR020892">
    <property type="entry name" value="Cyclophilin-type_PPIase_CS"/>
</dbReference>
<proteinExistence type="inferred from homology"/>
<dbReference type="InterPro" id="IPR036443">
    <property type="entry name" value="Znf_RanBP2_sf"/>
</dbReference>
<protein>
    <recommendedName>
        <fullName evidence="24">E3 SUMO-protein ligase RanBP2</fullName>
    </recommendedName>
    <alternativeName>
        <fullName evidence="25">Ran-binding protein 2</fullName>
    </alternativeName>
</protein>
<dbReference type="PROSITE" id="PS50072">
    <property type="entry name" value="CSA_PPIASE_2"/>
    <property type="match status" value="1"/>
</dbReference>
<dbReference type="Ensembl" id="ENSECRT00000019524.1">
    <property type="protein sequence ID" value="ENSECRP00000019131.1"/>
    <property type="gene ID" value="ENSECRG00000012801.1"/>
</dbReference>
<evidence type="ECO:0000256" key="13">
    <source>
        <dbReference type="ARBA" id="ARBA00022816"/>
    </source>
</evidence>
<dbReference type="GO" id="GO:0051028">
    <property type="term" value="P:mRNA transport"/>
    <property type="evidence" value="ECO:0007669"/>
    <property type="project" value="UniProtKB-KW"/>
</dbReference>
<dbReference type="GO" id="GO:0006457">
    <property type="term" value="P:protein folding"/>
    <property type="evidence" value="ECO:0007669"/>
    <property type="project" value="InterPro"/>
</dbReference>
<dbReference type="GO" id="GO:0003755">
    <property type="term" value="F:peptidyl-prolyl cis-trans isomerase activity"/>
    <property type="evidence" value="ECO:0007669"/>
    <property type="project" value="InterPro"/>
</dbReference>
<evidence type="ECO:0000256" key="19">
    <source>
        <dbReference type="ARBA" id="ARBA00023132"/>
    </source>
</evidence>
<feature type="region of interest" description="Disordered" evidence="29">
    <location>
        <begin position="784"/>
        <end position="813"/>
    </location>
</feature>
<dbReference type="GO" id="GO:0019789">
    <property type="term" value="F:SUMO transferase activity"/>
    <property type="evidence" value="ECO:0007669"/>
    <property type="project" value="UniProtKB-ARBA"/>
</dbReference>